<dbReference type="PANTHER" id="PTHR30328:SF54">
    <property type="entry name" value="HTH-TYPE TRANSCRIPTIONAL REPRESSOR SCO4008"/>
    <property type="match status" value="1"/>
</dbReference>
<dbReference type="SUPFAM" id="SSF48498">
    <property type="entry name" value="Tetracyclin repressor-like, C-terminal domain"/>
    <property type="match status" value="1"/>
</dbReference>
<feature type="domain" description="HTH tetR-type" evidence="4">
    <location>
        <begin position="23"/>
        <end position="83"/>
    </location>
</feature>
<dbReference type="InterPro" id="IPR050109">
    <property type="entry name" value="HTH-type_TetR-like_transc_reg"/>
</dbReference>
<dbReference type="Pfam" id="PF08362">
    <property type="entry name" value="TetR_C_3"/>
    <property type="match status" value="1"/>
</dbReference>
<evidence type="ECO:0000256" key="3">
    <source>
        <dbReference type="SAM" id="MobiDB-lite"/>
    </source>
</evidence>
<evidence type="ECO:0000259" key="4">
    <source>
        <dbReference type="PROSITE" id="PS50977"/>
    </source>
</evidence>
<dbReference type="PRINTS" id="PR00455">
    <property type="entry name" value="HTHTETR"/>
</dbReference>
<dbReference type="InterPro" id="IPR036271">
    <property type="entry name" value="Tet_transcr_reg_TetR-rel_C_sf"/>
</dbReference>
<accession>A0ABU1WM64</accession>
<protein>
    <submittedName>
        <fullName evidence="5">TetR/AcrR family transcriptional regulator</fullName>
    </submittedName>
</protein>
<proteinExistence type="predicted"/>
<dbReference type="EMBL" id="JAVDWU010000004">
    <property type="protein sequence ID" value="MDR7150386.1"/>
    <property type="molecule type" value="Genomic_DNA"/>
</dbReference>
<feature type="region of interest" description="Disordered" evidence="3">
    <location>
        <begin position="1"/>
        <end position="22"/>
    </location>
</feature>
<reference evidence="5 6" key="1">
    <citation type="submission" date="2023-07" db="EMBL/GenBank/DDBJ databases">
        <title>Sorghum-associated microbial communities from plants grown in Nebraska, USA.</title>
        <authorList>
            <person name="Schachtman D."/>
        </authorList>
    </citation>
    <scope>NUCLEOTIDE SEQUENCE [LARGE SCALE GENOMIC DNA]</scope>
    <source>
        <strain evidence="5 6">4249</strain>
    </source>
</reference>
<dbReference type="SUPFAM" id="SSF46689">
    <property type="entry name" value="Homeodomain-like"/>
    <property type="match status" value="1"/>
</dbReference>
<dbReference type="InterPro" id="IPR009057">
    <property type="entry name" value="Homeodomain-like_sf"/>
</dbReference>
<dbReference type="RefSeq" id="WP_310315823.1">
    <property type="nucleotide sequence ID" value="NZ_JAVDWU010000004.1"/>
</dbReference>
<evidence type="ECO:0000256" key="1">
    <source>
        <dbReference type="ARBA" id="ARBA00023125"/>
    </source>
</evidence>
<comment type="caution">
    <text evidence="5">The sequence shown here is derived from an EMBL/GenBank/DDBJ whole genome shotgun (WGS) entry which is preliminary data.</text>
</comment>
<evidence type="ECO:0000313" key="5">
    <source>
        <dbReference type="EMBL" id="MDR7150386.1"/>
    </source>
</evidence>
<sequence>MAKTSSSPGPDTPPAKAPTASRLRKEAAILQEAENQFAQFGFEGASLENIGAAAGISRHNLLYYFASKEALYRRVLDDVLDQWLAGMDELSHGDDPLQALRAYVRLKLRFSRERPNGVKVFTKEVIAGAPRYGEAITTRVGPLLRKEVRTFERWAREGRIARVNFTHLMFIIWTVTQAYAEQQAQFALLLGKPALTARDFDNAEELIVHLVASGLAPGQPTA</sequence>
<evidence type="ECO:0000313" key="6">
    <source>
        <dbReference type="Proteomes" id="UP001265700"/>
    </source>
</evidence>
<dbReference type="InterPro" id="IPR001647">
    <property type="entry name" value="HTH_TetR"/>
</dbReference>
<feature type="DNA-binding region" description="H-T-H motif" evidence="2">
    <location>
        <begin position="46"/>
        <end position="65"/>
    </location>
</feature>
<dbReference type="Pfam" id="PF00440">
    <property type="entry name" value="TetR_N"/>
    <property type="match status" value="1"/>
</dbReference>
<dbReference type="InterPro" id="IPR013573">
    <property type="entry name" value="Tscrpt_reg_YcdC_C"/>
</dbReference>
<keyword evidence="6" id="KW-1185">Reference proteome</keyword>
<gene>
    <name evidence="5" type="ORF">J2W49_002344</name>
</gene>
<dbReference type="Gene3D" id="1.10.10.60">
    <property type="entry name" value="Homeodomain-like"/>
    <property type="match status" value="1"/>
</dbReference>
<dbReference type="PROSITE" id="PS50977">
    <property type="entry name" value="HTH_TETR_2"/>
    <property type="match status" value="1"/>
</dbReference>
<dbReference type="Gene3D" id="1.10.357.10">
    <property type="entry name" value="Tetracycline Repressor, domain 2"/>
    <property type="match status" value="1"/>
</dbReference>
<organism evidence="5 6">
    <name type="scientific">Hydrogenophaga palleronii</name>
    <dbReference type="NCBI Taxonomy" id="65655"/>
    <lineage>
        <taxon>Bacteria</taxon>
        <taxon>Pseudomonadati</taxon>
        <taxon>Pseudomonadota</taxon>
        <taxon>Betaproteobacteria</taxon>
        <taxon>Burkholderiales</taxon>
        <taxon>Comamonadaceae</taxon>
        <taxon>Hydrogenophaga</taxon>
    </lineage>
</organism>
<keyword evidence="1 2" id="KW-0238">DNA-binding</keyword>
<evidence type="ECO:0000256" key="2">
    <source>
        <dbReference type="PROSITE-ProRule" id="PRU00335"/>
    </source>
</evidence>
<dbReference type="Proteomes" id="UP001265700">
    <property type="component" value="Unassembled WGS sequence"/>
</dbReference>
<dbReference type="PANTHER" id="PTHR30328">
    <property type="entry name" value="TRANSCRIPTIONAL REPRESSOR"/>
    <property type="match status" value="1"/>
</dbReference>
<name>A0ABU1WM64_9BURK</name>